<reference evidence="1" key="1">
    <citation type="submission" date="2016-04" db="EMBL/GenBank/DDBJ databases">
        <title>Escherichia coli ZHDC33 Strain plasmid pZHDC33,complete sequence.</title>
        <authorList>
            <person name="Yu F."/>
            <person name="Lv J."/>
            <person name="Qi X."/>
            <person name="Guo Y."/>
            <person name="Wang S."/>
        </authorList>
    </citation>
    <scope>NUCLEOTIDE SEQUENCE</scope>
    <source>
        <strain evidence="1">ZHDC33</strain>
        <plasmid evidence="1">pZHDC33</plasmid>
    </source>
</reference>
<organism evidence="1">
    <name type="scientific">Escherichia coli</name>
    <dbReference type="NCBI Taxonomy" id="562"/>
    <lineage>
        <taxon>Bacteria</taxon>
        <taxon>Pseudomonadati</taxon>
        <taxon>Pseudomonadota</taxon>
        <taxon>Gammaproteobacteria</taxon>
        <taxon>Enterobacterales</taxon>
        <taxon>Enterobacteriaceae</taxon>
        <taxon>Escherichia</taxon>
    </lineage>
</organism>
<geneLocation type="plasmid" evidence="1">
    <name>pZHDC33</name>
</geneLocation>
<name>A0A2Z2CFX6_ECOLX</name>
<sequence length="52" mass="6289">MFQDTEHQRPVNGRAPKIYYEQRTRLYPFPERVGITSKKEYSRRSCITVLIE</sequence>
<dbReference type="AlphaFoldDB" id="A0A2Z2CFX6"/>
<evidence type="ECO:0000313" key="1">
    <source>
        <dbReference type="EMBL" id="AOX48123.1"/>
    </source>
</evidence>
<protein>
    <submittedName>
        <fullName evidence="1">Uncharacterized protein</fullName>
    </submittedName>
</protein>
<proteinExistence type="predicted"/>
<accession>A0A2Z2CFX6</accession>
<keyword evidence="1" id="KW-0614">Plasmid</keyword>
<dbReference type="EMBL" id="KX094555">
    <property type="protein sequence ID" value="AOX48123.1"/>
    <property type="molecule type" value="Genomic_DNA"/>
</dbReference>